<reference evidence="3 4" key="1">
    <citation type="submission" date="2015-03" db="EMBL/GenBank/DDBJ databases">
        <title>Genome sequencing of Methylobacterium variabile DSM 16961.</title>
        <authorList>
            <person name="Chaudhry V."/>
            <person name="Patil P.B."/>
        </authorList>
    </citation>
    <scope>NUCLEOTIDE SEQUENCE [LARGE SCALE GENOMIC DNA]</scope>
    <source>
        <strain evidence="3 4">DSM 16961</strain>
    </source>
</reference>
<keyword evidence="4" id="KW-1185">Reference proteome</keyword>
<dbReference type="EMBL" id="LABY01000205">
    <property type="protein sequence ID" value="KMO31209.1"/>
    <property type="molecule type" value="Genomic_DNA"/>
</dbReference>
<keyword evidence="2" id="KW-0732">Signal</keyword>
<accession>A0A0J6SC30</accession>
<dbReference type="PATRIC" id="fig|298794.3.peg.3109"/>
<proteinExistence type="predicted"/>
<comment type="caution">
    <text evidence="3">The sequence shown here is derived from an EMBL/GenBank/DDBJ whole genome shotgun (WGS) entry which is preliminary data.</text>
</comment>
<feature type="signal peptide" evidence="2">
    <location>
        <begin position="1"/>
        <end position="21"/>
    </location>
</feature>
<evidence type="ECO:0000256" key="1">
    <source>
        <dbReference type="SAM" id="MobiDB-lite"/>
    </source>
</evidence>
<name>A0A0J6SC30_9HYPH</name>
<dbReference type="AlphaFoldDB" id="A0A0J6SC30"/>
<feature type="region of interest" description="Disordered" evidence="1">
    <location>
        <begin position="55"/>
        <end position="93"/>
    </location>
</feature>
<feature type="non-terminal residue" evidence="3">
    <location>
        <position position="125"/>
    </location>
</feature>
<protein>
    <submittedName>
        <fullName evidence="3">Uncharacterized protein</fullName>
    </submittedName>
</protein>
<organism evidence="3 4">
    <name type="scientific">Methylobacterium variabile</name>
    <dbReference type="NCBI Taxonomy" id="298794"/>
    <lineage>
        <taxon>Bacteria</taxon>
        <taxon>Pseudomonadati</taxon>
        <taxon>Pseudomonadota</taxon>
        <taxon>Alphaproteobacteria</taxon>
        <taxon>Hyphomicrobiales</taxon>
        <taxon>Methylobacteriaceae</taxon>
        <taxon>Methylobacterium</taxon>
    </lineage>
</organism>
<feature type="chain" id="PRO_5005281135" evidence="2">
    <location>
        <begin position="22"/>
        <end position="125"/>
    </location>
</feature>
<evidence type="ECO:0000313" key="3">
    <source>
        <dbReference type="EMBL" id="KMO31209.1"/>
    </source>
</evidence>
<evidence type="ECO:0000313" key="4">
    <source>
        <dbReference type="Proteomes" id="UP000035955"/>
    </source>
</evidence>
<sequence>MALLRAVLLAVLAMAVAVAPAAPCTMKRHAAADHSSAPADQHAYHRRLATLGGAGAPAGSAVHADGGDGADCHRHASAGQQQSPGTPGHHKRAAGCVATCCPLACQAAVPDAPWLGDALSLRPSE</sequence>
<gene>
    <name evidence="3" type="ORF">VQ02_26620</name>
</gene>
<dbReference type="Proteomes" id="UP000035955">
    <property type="component" value="Unassembled WGS sequence"/>
</dbReference>
<evidence type="ECO:0000256" key="2">
    <source>
        <dbReference type="SAM" id="SignalP"/>
    </source>
</evidence>